<dbReference type="CDD" id="cd03802">
    <property type="entry name" value="GT4_AviGT4-like"/>
    <property type="match status" value="1"/>
</dbReference>
<accession>A0A0M2PZ99</accession>
<dbReference type="Gene3D" id="3.40.50.2000">
    <property type="entry name" value="Glycogen Phosphorylase B"/>
    <property type="match status" value="2"/>
</dbReference>
<proteinExistence type="predicted"/>
<sequence>MKLLLWSTPIGFLGSGAGGGVELTLINVAQGLMQRDHEITVLAPVGSAIGVQRLLNPAIAAAQDIQVLEVAGVAPASAQHQDRNSPVVIPAHSVLGSMGQKVLQMQGAFDAILNFAYDWLPLYLTPFLATPLAHVISMGSLSEVMDEAIAQVMDRFPQRIGVHSKAQSATFAGGDRCRCLGNGLDLSRYHFNPHPQPCLGWVGRITPEKGLEDAFAAVAQCQIPLKVWGALENPDYWQRLQAQYPQAPVTYGGFLPTTELQAQLGQCQGLLMTPRWLEAFGNVAMEALACGVPVIAYDRGGPSEIVRSGTTGWLVEPDSVAGLVAAVEHLPDLDRWACRQQAEAEYSLAALGDRYEQWLQAILADA</sequence>
<protein>
    <submittedName>
        <fullName evidence="2">UDP-glucose:tetrahydrobiopterin glucosyltransferase</fullName>
    </submittedName>
</protein>
<name>A0A0M2PZ99_PROHO</name>
<reference evidence="2" key="1">
    <citation type="submission" date="2012-04" db="EMBL/GenBank/DDBJ databases">
        <authorList>
            <person name="Borisov I.G."/>
            <person name="Ivanikova N.V."/>
            <person name="Pinevich A.V."/>
        </authorList>
    </citation>
    <scope>NUCLEOTIDE SEQUENCE</scope>
    <source>
        <strain evidence="2">CALU 1027</strain>
    </source>
</reference>
<keyword evidence="3" id="KW-1185">Reference proteome</keyword>
<dbReference type="InterPro" id="IPR001296">
    <property type="entry name" value="Glyco_trans_1"/>
</dbReference>
<dbReference type="AlphaFoldDB" id="A0A0M2PZ99"/>
<dbReference type="STRING" id="317619.GCA_000332315_04070"/>
<dbReference type="Pfam" id="PF00534">
    <property type="entry name" value="Glycos_transf_1"/>
    <property type="match status" value="1"/>
</dbReference>
<dbReference type="PANTHER" id="PTHR45947:SF3">
    <property type="entry name" value="SULFOQUINOVOSYL TRANSFERASE SQD2"/>
    <property type="match status" value="1"/>
</dbReference>
<comment type="caution">
    <text evidence="2">The sequence shown here is derived from an EMBL/GenBank/DDBJ whole genome shotgun (WGS) entry which is preliminary data.</text>
</comment>
<organism evidence="2 3">
    <name type="scientific">Prochlorothrix hollandica PCC 9006 = CALU 1027</name>
    <dbReference type="NCBI Taxonomy" id="317619"/>
    <lineage>
        <taxon>Bacteria</taxon>
        <taxon>Bacillati</taxon>
        <taxon>Cyanobacteriota</taxon>
        <taxon>Cyanophyceae</taxon>
        <taxon>Prochlorotrichales</taxon>
        <taxon>Prochlorotrichaceae</taxon>
        <taxon>Prochlorothrix</taxon>
    </lineage>
</organism>
<dbReference type="EMBL" id="AJTX02000002">
    <property type="protein sequence ID" value="KKJ01480.1"/>
    <property type="molecule type" value="Genomic_DNA"/>
</dbReference>
<dbReference type="RefSeq" id="WP_017714216.1">
    <property type="nucleotide sequence ID" value="NZ_KB235941.1"/>
</dbReference>
<evidence type="ECO:0000313" key="2">
    <source>
        <dbReference type="EMBL" id="KKJ01480.1"/>
    </source>
</evidence>
<dbReference type="PANTHER" id="PTHR45947">
    <property type="entry name" value="SULFOQUINOVOSYL TRANSFERASE SQD2"/>
    <property type="match status" value="1"/>
</dbReference>
<dbReference type="SUPFAM" id="SSF53756">
    <property type="entry name" value="UDP-Glycosyltransferase/glycogen phosphorylase"/>
    <property type="match status" value="1"/>
</dbReference>
<feature type="domain" description="Glycosyl transferase family 1" evidence="1">
    <location>
        <begin position="193"/>
        <end position="330"/>
    </location>
</feature>
<evidence type="ECO:0000313" key="3">
    <source>
        <dbReference type="Proteomes" id="UP000034681"/>
    </source>
</evidence>
<dbReference type="eggNOG" id="COG0438">
    <property type="taxonomic scope" value="Bacteria"/>
</dbReference>
<gene>
    <name evidence="2" type="ORF">PROH_03955</name>
</gene>
<dbReference type="GO" id="GO:0016757">
    <property type="term" value="F:glycosyltransferase activity"/>
    <property type="evidence" value="ECO:0007669"/>
    <property type="project" value="InterPro"/>
</dbReference>
<dbReference type="Proteomes" id="UP000034681">
    <property type="component" value="Unassembled WGS sequence"/>
</dbReference>
<dbReference type="InterPro" id="IPR050194">
    <property type="entry name" value="Glycosyltransferase_grp1"/>
</dbReference>
<dbReference type="OrthoDB" id="9795068at2"/>
<evidence type="ECO:0000259" key="1">
    <source>
        <dbReference type="Pfam" id="PF00534"/>
    </source>
</evidence>